<evidence type="ECO:0000313" key="1">
    <source>
        <dbReference type="EMBL" id="KAK6760991.1"/>
    </source>
</evidence>
<comment type="caution">
    <text evidence="1">The sequence shown here is derived from an EMBL/GenBank/DDBJ whole genome shotgun (WGS) entry which is preliminary data.</text>
</comment>
<gene>
    <name evidence="1" type="primary">Necator_chrX.g22330</name>
    <name evidence="1" type="ORF">RB195_022169</name>
</gene>
<keyword evidence="2" id="KW-1185">Reference proteome</keyword>
<dbReference type="EMBL" id="JAVFWL010000006">
    <property type="protein sequence ID" value="KAK6760991.1"/>
    <property type="molecule type" value="Genomic_DNA"/>
</dbReference>
<sequence length="96" mass="10842">MVRFQKRSHRPHHQPKIDLASLRNEECRKKFRQRVSINIGLRTTKRVDDGDSYTKCIKDASKKTFTVSAPGIEFASAETISAYNSVCVARTSGNLS</sequence>
<organism evidence="1 2">
    <name type="scientific">Necator americanus</name>
    <name type="common">Human hookworm</name>
    <dbReference type="NCBI Taxonomy" id="51031"/>
    <lineage>
        <taxon>Eukaryota</taxon>
        <taxon>Metazoa</taxon>
        <taxon>Ecdysozoa</taxon>
        <taxon>Nematoda</taxon>
        <taxon>Chromadorea</taxon>
        <taxon>Rhabditida</taxon>
        <taxon>Rhabditina</taxon>
        <taxon>Rhabditomorpha</taxon>
        <taxon>Strongyloidea</taxon>
        <taxon>Ancylostomatidae</taxon>
        <taxon>Bunostominae</taxon>
        <taxon>Necator</taxon>
    </lineage>
</organism>
<accession>A0ABR1EGX3</accession>
<evidence type="ECO:0000313" key="2">
    <source>
        <dbReference type="Proteomes" id="UP001303046"/>
    </source>
</evidence>
<protein>
    <submittedName>
        <fullName evidence="1">Uncharacterized protein</fullName>
    </submittedName>
</protein>
<name>A0ABR1EGX3_NECAM</name>
<reference evidence="1 2" key="1">
    <citation type="submission" date="2023-08" db="EMBL/GenBank/DDBJ databases">
        <title>A Necator americanus chromosomal reference genome.</title>
        <authorList>
            <person name="Ilik V."/>
            <person name="Petrzelkova K.J."/>
            <person name="Pardy F."/>
            <person name="Fuh T."/>
            <person name="Niatou-Singa F.S."/>
            <person name="Gouil Q."/>
            <person name="Baker L."/>
            <person name="Ritchie M.E."/>
            <person name="Jex A.R."/>
            <person name="Gazzola D."/>
            <person name="Li H."/>
            <person name="Toshio Fujiwara R."/>
            <person name="Zhan B."/>
            <person name="Aroian R.V."/>
            <person name="Pafco B."/>
            <person name="Schwarz E.M."/>
        </authorList>
    </citation>
    <scope>NUCLEOTIDE SEQUENCE [LARGE SCALE GENOMIC DNA]</scope>
    <source>
        <strain evidence="1 2">Aroian</strain>
        <tissue evidence="1">Whole animal</tissue>
    </source>
</reference>
<dbReference type="Proteomes" id="UP001303046">
    <property type="component" value="Unassembled WGS sequence"/>
</dbReference>
<proteinExistence type="predicted"/>